<feature type="transmembrane region" description="Helical" evidence="1">
    <location>
        <begin position="64"/>
        <end position="83"/>
    </location>
</feature>
<reference evidence="2" key="1">
    <citation type="journal article" date="2012" name="Science">
        <title>Fermentation, hydrogen, and sulfur metabolism in multiple uncultivated bacterial phyla.</title>
        <authorList>
            <person name="Wrighton K.C."/>
            <person name="Thomas B.C."/>
            <person name="Sharon I."/>
            <person name="Miller C.S."/>
            <person name="Castelle C.J."/>
            <person name="VerBerkmoes N.C."/>
            <person name="Wilkins M.J."/>
            <person name="Hettich R.L."/>
            <person name="Lipton M.S."/>
            <person name="Williams K.H."/>
            <person name="Long P.E."/>
            <person name="Banfield J.F."/>
        </authorList>
    </citation>
    <scope>NUCLEOTIDE SEQUENCE [LARGE SCALE GENOMIC DNA]</scope>
</reference>
<organism evidence="2">
    <name type="scientific">uncultured bacterium</name>
    <name type="common">gcode 4</name>
    <dbReference type="NCBI Taxonomy" id="1234023"/>
    <lineage>
        <taxon>Bacteria</taxon>
        <taxon>environmental samples</taxon>
    </lineage>
</organism>
<feature type="transmembrane region" description="Helical" evidence="1">
    <location>
        <begin position="117"/>
        <end position="136"/>
    </location>
</feature>
<protein>
    <submittedName>
        <fullName evidence="2">Uncharacterized protein</fullName>
    </submittedName>
</protein>
<evidence type="ECO:0000313" key="2">
    <source>
        <dbReference type="EMBL" id="EKD66514.1"/>
    </source>
</evidence>
<feature type="transmembrane region" description="Helical" evidence="1">
    <location>
        <begin position="32"/>
        <end position="52"/>
    </location>
</feature>
<dbReference type="EMBL" id="AMFJ01021624">
    <property type="protein sequence ID" value="EKD66514.1"/>
    <property type="molecule type" value="Genomic_DNA"/>
</dbReference>
<proteinExistence type="predicted"/>
<name>K2BW75_9BACT</name>
<accession>K2BW75</accession>
<sequence>MSIIFKKSLVVAFITIFVDFLFHYFLTHPMESLTYFVIKFLLAYFISSAMFGSDIYKSKSEWHLWSTIFVVGLIFSTLMSIYYRSWELGEAWVPFGSRAPDIIGIARNNLLLFSGIWWLWHALFFATGVLIANLITKERGL</sequence>
<gene>
    <name evidence="2" type="ORF">ACD_49C00038G0048</name>
</gene>
<dbReference type="AlphaFoldDB" id="K2BW75"/>
<keyword evidence="1" id="KW-0812">Transmembrane</keyword>
<keyword evidence="1" id="KW-0472">Membrane</keyword>
<feature type="transmembrane region" description="Helical" evidence="1">
    <location>
        <begin position="9"/>
        <end position="26"/>
    </location>
</feature>
<comment type="caution">
    <text evidence="2">The sequence shown here is derived from an EMBL/GenBank/DDBJ whole genome shotgun (WGS) entry which is preliminary data.</text>
</comment>
<evidence type="ECO:0000256" key="1">
    <source>
        <dbReference type="SAM" id="Phobius"/>
    </source>
</evidence>
<keyword evidence="1" id="KW-1133">Transmembrane helix</keyword>